<organism evidence="3 4">
    <name type="scientific">Elasticomyces elasticus</name>
    <dbReference type="NCBI Taxonomy" id="574655"/>
    <lineage>
        <taxon>Eukaryota</taxon>
        <taxon>Fungi</taxon>
        <taxon>Dikarya</taxon>
        <taxon>Ascomycota</taxon>
        <taxon>Pezizomycotina</taxon>
        <taxon>Dothideomycetes</taxon>
        <taxon>Dothideomycetidae</taxon>
        <taxon>Mycosphaerellales</taxon>
        <taxon>Teratosphaeriaceae</taxon>
        <taxon>Elasticomyces</taxon>
    </lineage>
</organism>
<dbReference type="Proteomes" id="UP001310594">
    <property type="component" value="Unassembled WGS sequence"/>
</dbReference>
<gene>
    <name evidence="3" type="ORF">LTR97_005478</name>
</gene>
<accession>A0AAN7W626</accession>
<feature type="region of interest" description="Disordered" evidence="2">
    <location>
        <begin position="531"/>
        <end position="565"/>
    </location>
</feature>
<dbReference type="EMBL" id="JAVRQU010000007">
    <property type="protein sequence ID" value="KAK5700959.1"/>
    <property type="molecule type" value="Genomic_DNA"/>
</dbReference>
<keyword evidence="1" id="KW-0175">Coiled coil</keyword>
<reference evidence="3" key="1">
    <citation type="submission" date="2023-08" db="EMBL/GenBank/DDBJ databases">
        <title>Black Yeasts Isolated from many extreme environments.</title>
        <authorList>
            <person name="Coleine C."/>
            <person name="Stajich J.E."/>
            <person name="Selbmann L."/>
        </authorList>
    </citation>
    <scope>NUCLEOTIDE SEQUENCE</scope>
    <source>
        <strain evidence="3">CCFEE 5810</strain>
    </source>
</reference>
<feature type="compositionally biased region" description="Basic and acidic residues" evidence="2">
    <location>
        <begin position="217"/>
        <end position="231"/>
    </location>
</feature>
<comment type="caution">
    <text evidence="3">The sequence shown here is derived from an EMBL/GenBank/DDBJ whole genome shotgun (WGS) entry which is preliminary data.</text>
</comment>
<feature type="region of interest" description="Disordered" evidence="2">
    <location>
        <begin position="217"/>
        <end position="255"/>
    </location>
</feature>
<evidence type="ECO:0000313" key="3">
    <source>
        <dbReference type="EMBL" id="KAK5700959.1"/>
    </source>
</evidence>
<evidence type="ECO:0000256" key="1">
    <source>
        <dbReference type="SAM" id="Coils"/>
    </source>
</evidence>
<feature type="coiled-coil region" evidence="1">
    <location>
        <begin position="425"/>
        <end position="459"/>
    </location>
</feature>
<feature type="region of interest" description="Disordered" evidence="2">
    <location>
        <begin position="578"/>
        <end position="616"/>
    </location>
</feature>
<sequence>MDEWTFQHELYKLKERVANMAVKHSPRSPQLSSPATNDGFTTQMLDLKQHIARLEQCFGVSPEWRQTSSLPQPVDQASRDLQTDVELIKGRCFDIERTVSELEDRVESLDPLRFTPPGSDASADESFNYTGATASVRLPSMQTVRETTGRNNSKQMAESLLQTKLDASIISLDILRKYSSRMDGVQPLKKTENDVVRAIVKLHTKLASDHSWNAARLQDDTETHELNETSRRTSVASELDAGETLQPSHDEGLPVNQTGVAFRDQEILRLEELLSDAQEAATASEQQAAQDRQAFNDLQERYENSLKENTYHHDMYLQRDAELRALKEDASQRDVHLQQLNDYLHTRDEQRERYLENHRQVVEHSKEKSAHIHTAEGRIAELQKVLGTKDRDIEQMVQGRDEEVGRLQQFCEQKDAISHSQEQIIARGARLIEQREEEIEQLTRKIKTLGADNASERKQRQLTSKLLEDRDSELLVFKARSAAAEAPDRPRVPDKIEEEQVSAFFAKRPPVWSPRPIPNDRRLHHEAYQASAWDGAENQRPEFGKPSPLGYRQSQRHRSSPHPRQIRYLIDGKVVDADGNDIARPRSPPAPPAFEPLQSPVGARGPAMAQERPAARHSLPMDRTVWPPLPVVAPSHMQSLADLRSTARSEQLQRVVRHQSMQELKRRKAHYQAYVETEVESGGERERQRKLPEI</sequence>
<evidence type="ECO:0000313" key="4">
    <source>
        <dbReference type="Proteomes" id="UP001310594"/>
    </source>
</evidence>
<protein>
    <submittedName>
        <fullName evidence="3">Uncharacterized protein</fullName>
    </submittedName>
</protein>
<feature type="compositionally biased region" description="Basic residues" evidence="2">
    <location>
        <begin position="554"/>
        <end position="565"/>
    </location>
</feature>
<proteinExistence type="predicted"/>
<name>A0AAN7W626_9PEZI</name>
<evidence type="ECO:0000256" key="2">
    <source>
        <dbReference type="SAM" id="MobiDB-lite"/>
    </source>
</evidence>
<dbReference type="AlphaFoldDB" id="A0AAN7W626"/>